<evidence type="ECO:0000313" key="7">
    <source>
        <dbReference type="EMBL" id="KAK7442042.1"/>
    </source>
</evidence>
<feature type="region of interest" description="Disordered" evidence="6">
    <location>
        <begin position="305"/>
        <end position="333"/>
    </location>
</feature>
<dbReference type="Proteomes" id="UP001498398">
    <property type="component" value="Unassembled WGS sequence"/>
</dbReference>
<evidence type="ECO:0000256" key="6">
    <source>
        <dbReference type="SAM" id="MobiDB-lite"/>
    </source>
</evidence>
<keyword evidence="8" id="KW-1185">Reference proteome</keyword>
<accession>A0ABR1IYC2</accession>
<evidence type="ECO:0000313" key="8">
    <source>
        <dbReference type="Proteomes" id="UP001498398"/>
    </source>
</evidence>
<dbReference type="PANTHER" id="PTHR14211">
    <property type="entry name" value="GLIOMA SUPPRESSOR CANDIDATE REGION GENE 2"/>
    <property type="match status" value="1"/>
</dbReference>
<dbReference type="PANTHER" id="PTHR14211:SF7">
    <property type="entry name" value="RIBOSOME BIOGENESIS PROTEIN NOP53"/>
    <property type="match status" value="1"/>
</dbReference>
<feature type="compositionally biased region" description="Polar residues" evidence="6">
    <location>
        <begin position="9"/>
        <end position="24"/>
    </location>
</feature>
<sequence length="479" mass="53576">MGKEKSTKVTRSSIGAPSQLSQPSRKGKKAWRKNVDIEEVEKRLEDMREEERVFGTSVQKLADKDLFQIDSEKIPDAQLFEIDSKGDEKIRKKFSTSSLTSAKIIGQRSAVPAVLSRTTAKSDTPKRKRVTQAEKDRLLRIAKRPRKGPFGIILDESEDKWAGAAAAQGVSAAVKSSGHYDPWASSSTTAFVETSTSSSASKAPVTDFIKDIVAKPAPKAPTHSQNLEHPHKLISLPAVPAPHAGTSYNPPVDAHQELLRKAVEVEEKREEKRTKEGEVKEKMVKARTLEDGEEGALGMVVGKPDEHEEEDEDEVPEWQGVVKQEQSRKTKAQRKKAAKILAEKRHLAAMAARKRQYAFLSSLSSKAIRRSSTSMLTAEEIAARRKAAIQAHFKDGLAGKKLGKYIVPEGEVDVQLGEELSETLRGLKVEGNLFKDRFLNLQQRALIEPRMRVLPKRTKRRLVEYEKHAWKRFDREQNA</sequence>
<dbReference type="InterPro" id="IPR011687">
    <property type="entry name" value="Nop53/GLTSCR2"/>
</dbReference>
<comment type="caution">
    <text evidence="7">The sequence shown here is derived from an EMBL/GenBank/DDBJ whole genome shotgun (WGS) entry which is preliminary data.</text>
</comment>
<dbReference type="Pfam" id="PF07767">
    <property type="entry name" value="Nop53"/>
    <property type="match status" value="2"/>
</dbReference>
<evidence type="ECO:0000256" key="3">
    <source>
        <dbReference type="ARBA" id="ARBA00022517"/>
    </source>
</evidence>
<dbReference type="PIRSF" id="PIRSF017302">
    <property type="entry name" value="Gltscr2"/>
    <property type="match status" value="1"/>
</dbReference>
<keyword evidence="3 5" id="KW-0690">Ribosome biogenesis</keyword>
<evidence type="ECO:0000256" key="5">
    <source>
        <dbReference type="PIRNR" id="PIRNR017302"/>
    </source>
</evidence>
<comment type="function">
    <text evidence="5">May play a role in ribosome biogenesis.</text>
</comment>
<protein>
    <recommendedName>
        <fullName evidence="2 5">Ribosome biogenesis protein NOP53</fullName>
    </recommendedName>
</protein>
<proteinExistence type="inferred from homology"/>
<evidence type="ECO:0000256" key="4">
    <source>
        <dbReference type="ARBA" id="ARBA00023242"/>
    </source>
</evidence>
<name>A0ABR1IYC2_9AGAR</name>
<dbReference type="EMBL" id="JBANRG010000060">
    <property type="protein sequence ID" value="KAK7442042.1"/>
    <property type="molecule type" value="Genomic_DNA"/>
</dbReference>
<reference evidence="7 8" key="1">
    <citation type="submission" date="2024-01" db="EMBL/GenBank/DDBJ databases">
        <title>A draft genome for the cacao thread blight pathogen Marasmiellus scandens.</title>
        <authorList>
            <person name="Baruah I.K."/>
            <person name="Leung J."/>
            <person name="Bukari Y."/>
            <person name="Amoako-Attah I."/>
            <person name="Meinhardt L.W."/>
            <person name="Bailey B.A."/>
            <person name="Cohen S.P."/>
        </authorList>
    </citation>
    <scope>NUCLEOTIDE SEQUENCE [LARGE SCALE GENOMIC DNA]</scope>
    <source>
        <strain evidence="7 8">GH-19</strain>
    </source>
</reference>
<organism evidence="7 8">
    <name type="scientific">Marasmiellus scandens</name>
    <dbReference type="NCBI Taxonomy" id="2682957"/>
    <lineage>
        <taxon>Eukaryota</taxon>
        <taxon>Fungi</taxon>
        <taxon>Dikarya</taxon>
        <taxon>Basidiomycota</taxon>
        <taxon>Agaricomycotina</taxon>
        <taxon>Agaricomycetes</taxon>
        <taxon>Agaricomycetidae</taxon>
        <taxon>Agaricales</taxon>
        <taxon>Marasmiineae</taxon>
        <taxon>Omphalotaceae</taxon>
        <taxon>Marasmiellus</taxon>
    </lineage>
</organism>
<comment type="subcellular location">
    <subcellularLocation>
        <location evidence="5">Nucleus</location>
        <location evidence="5">Nucleolus</location>
    </subcellularLocation>
    <subcellularLocation>
        <location evidence="5">Nucleus</location>
        <location evidence="5">Nucleoplasm</location>
    </subcellularLocation>
</comment>
<evidence type="ECO:0000256" key="2">
    <source>
        <dbReference type="ARBA" id="ARBA00018339"/>
    </source>
</evidence>
<feature type="region of interest" description="Disordered" evidence="6">
    <location>
        <begin position="1"/>
        <end position="33"/>
    </location>
</feature>
<evidence type="ECO:0000256" key="1">
    <source>
        <dbReference type="ARBA" id="ARBA00008838"/>
    </source>
</evidence>
<keyword evidence="4 5" id="KW-0539">Nucleus</keyword>
<gene>
    <name evidence="7" type="ORF">VKT23_016319</name>
</gene>
<feature type="compositionally biased region" description="Acidic residues" evidence="6">
    <location>
        <begin position="307"/>
        <end position="316"/>
    </location>
</feature>
<comment type="similarity">
    <text evidence="1 5">Belongs to the NOP53 family.</text>
</comment>
<feature type="region of interest" description="Disordered" evidence="6">
    <location>
        <begin position="115"/>
        <end position="141"/>
    </location>
</feature>